<dbReference type="AlphaFoldDB" id="A0A369KAE8"/>
<gene>
    <name evidence="1" type="ORF">Hypma_013898</name>
</gene>
<dbReference type="EMBL" id="LUEZ02000009">
    <property type="protein sequence ID" value="RDB29827.1"/>
    <property type="molecule type" value="Genomic_DNA"/>
</dbReference>
<sequence length="109" mass="12896">MAYNPGKRWVLRTFVILSSRLNKSVERLQIVCGICLLALHQDRKYNYVIQEEVNEQMSQTLRGGYPSVFGFTTGIEKHARDIRLTQLKDIVHTKWTWRLQESWSTSRRL</sequence>
<proteinExistence type="predicted"/>
<accession>A0A369KAE8</accession>
<evidence type="ECO:0000313" key="1">
    <source>
        <dbReference type="EMBL" id="RDB29827.1"/>
    </source>
</evidence>
<keyword evidence="2" id="KW-1185">Reference proteome</keyword>
<organism evidence="1 2">
    <name type="scientific">Hypsizygus marmoreus</name>
    <name type="common">White beech mushroom</name>
    <name type="synonym">Agaricus marmoreus</name>
    <dbReference type="NCBI Taxonomy" id="39966"/>
    <lineage>
        <taxon>Eukaryota</taxon>
        <taxon>Fungi</taxon>
        <taxon>Dikarya</taxon>
        <taxon>Basidiomycota</taxon>
        <taxon>Agaricomycotina</taxon>
        <taxon>Agaricomycetes</taxon>
        <taxon>Agaricomycetidae</taxon>
        <taxon>Agaricales</taxon>
        <taxon>Tricholomatineae</taxon>
        <taxon>Lyophyllaceae</taxon>
        <taxon>Hypsizygus</taxon>
    </lineage>
</organism>
<dbReference type="InParanoid" id="A0A369KAE8"/>
<dbReference type="Proteomes" id="UP000076154">
    <property type="component" value="Unassembled WGS sequence"/>
</dbReference>
<evidence type="ECO:0000313" key="2">
    <source>
        <dbReference type="Proteomes" id="UP000076154"/>
    </source>
</evidence>
<comment type="caution">
    <text evidence="1">The sequence shown here is derived from an EMBL/GenBank/DDBJ whole genome shotgun (WGS) entry which is preliminary data.</text>
</comment>
<protein>
    <submittedName>
        <fullName evidence="1">Uncharacterized protein</fullName>
    </submittedName>
</protein>
<reference evidence="1" key="1">
    <citation type="submission" date="2018-04" db="EMBL/GenBank/DDBJ databases">
        <title>Whole genome sequencing of Hypsizygus marmoreus.</title>
        <authorList>
            <person name="Choi I.-G."/>
            <person name="Min B."/>
            <person name="Kim J.-G."/>
            <person name="Kim S."/>
            <person name="Oh Y.-L."/>
            <person name="Kong W.-S."/>
            <person name="Park H."/>
            <person name="Jeong J."/>
            <person name="Song E.-S."/>
        </authorList>
    </citation>
    <scope>NUCLEOTIDE SEQUENCE [LARGE SCALE GENOMIC DNA]</scope>
    <source>
        <strain evidence="1">51987-8</strain>
    </source>
</reference>
<name>A0A369KAE8_HYPMA</name>